<gene>
    <name evidence="2" type="primary">C10H12orf40</name>
</gene>
<dbReference type="GeneID" id="115479053"/>
<dbReference type="AlphaFoldDB" id="A0A6P7ZB47"/>
<accession>A0A6P7ZB47</accession>
<dbReference type="KEGG" id="muo:115479053"/>
<keyword evidence="1" id="KW-1185">Reference proteome</keyword>
<dbReference type="PANTHER" id="PTHR35158:SF1">
    <property type="entry name" value="CDNA SEQUENCE CN725425"/>
    <property type="match status" value="1"/>
</dbReference>
<name>A0A6P7ZB47_9AMPH</name>
<evidence type="ECO:0000313" key="2">
    <source>
        <dbReference type="RefSeq" id="XP_030072630.1"/>
    </source>
</evidence>
<protein>
    <submittedName>
        <fullName evidence="2">Uncharacterized protein C12orf40 homolog</fullName>
    </submittedName>
</protein>
<dbReference type="Proteomes" id="UP000515156">
    <property type="component" value="Chromosome 10"/>
</dbReference>
<evidence type="ECO:0000313" key="1">
    <source>
        <dbReference type="Proteomes" id="UP000515156"/>
    </source>
</evidence>
<dbReference type="OrthoDB" id="6430388at2759"/>
<sequence length="469" mass="53739">MNWVGGSRTRIMLKQERRRQKEFFEKKKLKSKMEMLEESISPTKNNSVSLDLLNLYVVNQISMKKERNSILSKAVHVNMNKGTTVPLRKCNVNLSMSPSTIPLKICLDYTQNCMQQQRKTNKMKHLSESIRNELLLPVIESNCNSSMEYQYSTGENYATCLNSSASWPSNCKQTPGLVARTHLLNSPWELLCEEKQNSQFASFSQFGGGVSEDSWVFASKHKHINNQADMRKFGSLFDQSNSGLGNLNITDKTHIMNIGKDSGTTTREEPFFYSTVQCDQPEFVLSENKNQLIHDVPSENDGPFVNFSNPLFMRNKDTDMTSNSCGLHDAQDLYDQNYNDEGCLGSGLAISERVLFKDTNILRNTASKQVYDNSLEKHNSQNENLYKTFFQKQQVHFSRSEASTNEDQKEIYLEENTQFNSLIAHENIHVKKTSYRPSQGFDFQEIPVTEQEVRNFEMNSEAAKKINCN</sequence>
<dbReference type="InParanoid" id="A0A6P7ZB47"/>
<dbReference type="CTD" id="283461"/>
<organism evidence="1 2">
    <name type="scientific">Microcaecilia unicolor</name>
    <dbReference type="NCBI Taxonomy" id="1415580"/>
    <lineage>
        <taxon>Eukaryota</taxon>
        <taxon>Metazoa</taxon>
        <taxon>Chordata</taxon>
        <taxon>Craniata</taxon>
        <taxon>Vertebrata</taxon>
        <taxon>Euteleostomi</taxon>
        <taxon>Amphibia</taxon>
        <taxon>Gymnophiona</taxon>
        <taxon>Siphonopidae</taxon>
        <taxon>Microcaecilia</taxon>
    </lineage>
</organism>
<dbReference type="RefSeq" id="XP_030072630.1">
    <property type="nucleotide sequence ID" value="XM_030216770.1"/>
</dbReference>
<proteinExistence type="predicted"/>
<dbReference type="InterPro" id="IPR027883">
    <property type="entry name" value="Redic1-like"/>
</dbReference>
<reference evidence="2" key="1">
    <citation type="submission" date="2025-08" db="UniProtKB">
        <authorList>
            <consortium name="RefSeq"/>
        </authorList>
    </citation>
    <scope>IDENTIFICATION</scope>
</reference>
<dbReference type="PANTHER" id="PTHR35158">
    <property type="entry name" value="CDNA SEQUENCE CN725425"/>
    <property type="match status" value="1"/>
</dbReference>
<dbReference type="FunCoup" id="A0A6P7ZB47">
    <property type="interactions" value="13"/>
</dbReference>